<evidence type="ECO:0000313" key="3">
    <source>
        <dbReference type="Proteomes" id="UP000321863"/>
    </source>
</evidence>
<gene>
    <name evidence="2" type="ORF">CHA01nite_35740</name>
</gene>
<dbReference type="RefSeq" id="WP_228458450.1">
    <property type="nucleotide sequence ID" value="NZ_BJYJ01000034.1"/>
</dbReference>
<protein>
    <recommendedName>
        <fullName evidence="4">TonB C-terminal domain-containing protein</fullName>
    </recommendedName>
</protein>
<sequence length="166" mass="18916">MRNPLRTLIVLLTFFMAGSASAQFNDVEERDDNFIVENNKNILKIDIKEPLLQVAVKNCKDFKAAGFEGGIPAYKELLRKYMYVYLNTDFYVLNGDFTFTLTVDEKGKVTRIEGAPKVANSQVFFEDMKYVVRRIKKNWIPATCNGQPVTSQIKINMNLSSIATDI</sequence>
<name>A0A511YRM0_9FLAO</name>
<accession>A0A511YRM0</accession>
<feature type="signal peptide" evidence="1">
    <location>
        <begin position="1"/>
        <end position="22"/>
    </location>
</feature>
<dbReference type="EMBL" id="BJYJ01000034">
    <property type="protein sequence ID" value="GEN77834.1"/>
    <property type="molecule type" value="Genomic_DNA"/>
</dbReference>
<dbReference type="Proteomes" id="UP000321863">
    <property type="component" value="Unassembled WGS sequence"/>
</dbReference>
<dbReference type="AlphaFoldDB" id="A0A511YRM0"/>
<proteinExistence type="predicted"/>
<reference evidence="2 3" key="1">
    <citation type="submission" date="2019-07" db="EMBL/GenBank/DDBJ databases">
        <title>Whole genome shotgun sequence of Chryseobacterium hagamense NBRC 105253.</title>
        <authorList>
            <person name="Hosoyama A."/>
            <person name="Uohara A."/>
            <person name="Ohji S."/>
            <person name="Ichikawa N."/>
        </authorList>
    </citation>
    <scope>NUCLEOTIDE SEQUENCE [LARGE SCALE GENOMIC DNA]</scope>
    <source>
        <strain evidence="2 3">NBRC 105253</strain>
    </source>
</reference>
<evidence type="ECO:0008006" key="4">
    <source>
        <dbReference type="Google" id="ProtNLM"/>
    </source>
</evidence>
<comment type="caution">
    <text evidence="2">The sequence shown here is derived from an EMBL/GenBank/DDBJ whole genome shotgun (WGS) entry which is preliminary data.</text>
</comment>
<evidence type="ECO:0000256" key="1">
    <source>
        <dbReference type="SAM" id="SignalP"/>
    </source>
</evidence>
<keyword evidence="3" id="KW-1185">Reference proteome</keyword>
<keyword evidence="1" id="KW-0732">Signal</keyword>
<organism evidence="2 3">
    <name type="scientific">Chryseobacterium hagamense</name>
    <dbReference type="NCBI Taxonomy" id="395935"/>
    <lineage>
        <taxon>Bacteria</taxon>
        <taxon>Pseudomonadati</taxon>
        <taxon>Bacteroidota</taxon>
        <taxon>Flavobacteriia</taxon>
        <taxon>Flavobacteriales</taxon>
        <taxon>Weeksellaceae</taxon>
        <taxon>Chryseobacterium group</taxon>
        <taxon>Chryseobacterium</taxon>
    </lineage>
</organism>
<feature type="chain" id="PRO_5022190546" description="TonB C-terminal domain-containing protein" evidence="1">
    <location>
        <begin position="23"/>
        <end position="166"/>
    </location>
</feature>
<evidence type="ECO:0000313" key="2">
    <source>
        <dbReference type="EMBL" id="GEN77834.1"/>
    </source>
</evidence>